<feature type="non-terminal residue" evidence="1">
    <location>
        <position position="1"/>
    </location>
</feature>
<proteinExistence type="predicted"/>
<accession>A0A8S2G7P0</accession>
<organism evidence="1 3">
    <name type="scientific">Didymodactylos carnosus</name>
    <dbReference type="NCBI Taxonomy" id="1234261"/>
    <lineage>
        <taxon>Eukaryota</taxon>
        <taxon>Metazoa</taxon>
        <taxon>Spiralia</taxon>
        <taxon>Gnathifera</taxon>
        <taxon>Rotifera</taxon>
        <taxon>Eurotatoria</taxon>
        <taxon>Bdelloidea</taxon>
        <taxon>Philodinida</taxon>
        <taxon>Philodinidae</taxon>
        <taxon>Didymodactylos</taxon>
    </lineage>
</organism>
<dbReference type="Proteomes" id="UP000682733">
    <property type="component" value="Unassembled WGS sequence"/>
</dbReference>
<evidence type="ECO:0000313" key="2">
    <source>
        <dbReference type="EMBL" id="CAF4440531.1"/>
    </source>
</evidence>
<evidence type="ECO:0000313" key="3">
    <source>
        <dbReference type="Proteomes" id="UP000677228"/>
    </source>
</evidence>
<dbReference type="EMBL" id="CAJNOK010055910">
    <property type="protein sequence ID" value="CAF1620984.1"/>
    <property type="molecule type" value="Genomic_DNA"/>
</dbReference>
<dbReference type="EMBL" id="CAJOBA010080766">
    <property type="protein sequence ID" value="CAF4440531.1"/>
    <property type="molecule type" value="Genomic_DNA"/>
</dbReference>
<gene>
    <name evidence="1" type="ORF">OVA965_LOCUS43203</name>
    <name evidence="2" type="ORF">TMI583_LOCUS45363</name>
</gene>
<comment type="caution">
    <text evidence="1">The sequence shown here is derived from an EMBL/GenBank/DDBJ whole genome shotgun (WGS) entry which is preliminary data.</text>
</comment>
<dbReference type="Proteomes" id="UP000677228">
    <property type="component" value="Unassembled WGS sequence"/>
</dbReference>
<evidence type="ECO:0000313" key="1">
    <source>
        <dbReference type="EMBL" id="CAF1620984.1"/>
    </source>
</evidence>
<dbReference type="AlphaFoldDB" id="A0A8S2G7P0"/>
<protein>
    <submittedName>
        <fullName evidence="1">Uncharacterized protein</fullName>
    </submittedName>
</protein>
<name>A0A8S2G7P0_9BILA</name>
<reference evidence="1" key="1">
    <citation type="submission" date="2021-02" db="EMBL/GenBank/DDBJ databases">
        <authorList>
            <person name="Nowell W R."/>
        </authorList>
    </citation>
    <scope>NUCLEOTIDE SEQUENCE</scope>
</reference>
<sequence>NALSDYIEQKIAMFKVNSYTDNNRQTQVPLEGYAQAILCEAILKAQDFLTTHLGENSVSQREIQRCFQLVDFFWIMRYDDEIDVDNQSPPDPVRCIALAISLIYYFRLPTKEDRQQRNIVDHPTREDFAMVITGTIPDFVGVIEDELEKFVNNKNFVIPPGVAINQAVSLNSNSFLSHSSG</sequence>